<sequence>QKDHSSSFQRKLTRKPAAMFFQTVAAAAVLAVGVAADGRPSNTSICDYYTTALLMNNTAANQMTLLTLVVNTAVIDTKPNVGIAVPGILAKGMYNGTEVNLAPYFNGGLASTNTGGSVGRSVNFLDGGGAAPLMKNMPSMDNTSNQYTLLTHLYTYFGVLLGCSMQGGGDYPAYTGHESMYTVHKFMDLSAAEVGYFISQVAMSAASFGVAEDDLTVVGKALTSTFDVKCAPPTAVIKSQGPQLQSICIDETCPLADNSTCAMYNGTTVKPTVANATLAGNTTASSSASSTMMPSSSSTSTSKSGAVAVGMSFAAVFGGLAAFLL</sequence>
<keyword evidence="2" id="KW-1185">Reference proteome</keyword>
<feature type="non-terminal residue" evidence="1">
    <location>
        <position position="325"/>
    </location>
</feature>
<proteinExistence type="predicted"/>
<protein>
    <submittedName>
        <fullName evidence="1">Uncharacterized protein</fullName>
    </submittedName>
</protein>
<dbReference type="OrthoDB" id="2110578at2759"/>
<dbReference type="AlphaFoldDB" id="A0A8H8RGM2"/>
<evidence type="ECO:0000313" key="2">
    <source>
        <dbReference type="Proteomes" id="UP000443090"/>
    </source>
</evidence>
<accession>A0A8H8RGM2</accession>
<name>A0A8H8RGM2_9HELO</name>
<reference evidence="1 2" key="1">
    <citation type="submission" date="2018-05" db="EMBL/GenBank/DDBJ databases">
        <title>Genome sequencing and assembly of the regulated plant pathogen Lachnellula willkommii and related sister species for the development of diagnostic species identification markers.</title>
        <authorList>
            <person name="Giroux E."/>
            <person name="Bilodeau G."/>
        </authorList>
    </citation>
    <scope>NUCLEOTIDE SEQUENCE [LARGE SCALE GENOMIC DNA]</scope>
    <source>
        <strain evidence="1 2">CBS 160.35</strain>
    </source>
</reference>
<dbReference type="Proteomes" id="UP000443090">
    <property type="component" value="Unassembled WGS sequence"/>
</dbReference>
<evidence type="ECO:0000313" key="1">
    <source>
        <dbReference type="EMBL" id="TVY33938.1"/>
    </source>
</evidence>
<organism evidence="1 2">
    <name type="scientific">Lachnellula occidentalis</name>
    <dbReference type="NCBI Taxonomy" id="215460"/>
    <lineage>
        <taxon>Eukaryota</taxon>
        <taxon>Fungi</taxon>
        <taxon>Dikarya</taxon>
        <taxon>Ascomycota</taxon>
        <taxon>Pezizomycotina</taxon>
        <taxon>Leotiomycetes</taxon>
        <taxon>Helotiales</taxon>
        <taxon>Lachnaceae</taxon>
        <taxon>Lachnellula</taxon>
    </lineage>
</organism>
<gene>
    <name evidence="1" type="ORF">LOCC1_G008541</name>
</gene>
<comment type="caution">
    <text evidence="1">The sequence shown here is derived from an EMBL/GenBank/DDBJ whole genome shotgun (WGS) entry which is preliminary data.</text>
</comment>
<dbReference type="EMBL" id="QGMI01001265">
    <property type="protein sequence ID" value="TVY33938.1"/>
    <property type="molecule type" value="Genomic_DNA"/>
</dbReference>